<dbReference type="PROSITE" id="PS51007">
    <property type="entry name" value="CYTC"/>
    <property type="match status" value="1"/>
</dbReference>
<evidence type="ECO:0000256" key="3">
    <source>
        <dbReference type="PROSITE-ProRule" id="PRU00433"/>
    </source>
</evidence>
<dbReference type="Proteomes" id="UP000187735">
    <property type="component" value="Chromosome"/>
</dbReference>
<dbReference type="InterPro" id="IPR009056">
    <property type="entry name" value="Cyt_c-like_dom"/>
</dbReference>
<evidence type="ECO:0000313" key="6">
    <source>
        <dbReference type="Proteomes" id="UP000187735"/>
    </source>
</evidence>
<evidence type="ECO:0000256" key="1">
    <source>
        <dbReference type="ARBA" id="ARBA00022723"/>
    </source>
</evidence>
<evidence type="ECO:0000313" key="5">
    <source>
        <dbReference type="EMBL" id="APZ91103.1"/>
    </source>
</evidence>
<name>A0A1P8WAM1_9PLAN</name>
<dbReference type="AlphaFoldDB" id="A0A1P8WAM1"/>
<dbReference type="Pfam" id="PF07583">
    <property type="entry name" value="PSCyt2"/>
    <property type="match status" value="1"/>
</dbReference>
<keyword evidence="3" id="KW-0349">Heme</keyword>
<evidence type="ECO:0000259" key="4">
    <source>
        <dbReference type="PROSITE" id="PS51007"/>
    </source>
</evidence>
<dbReference type="EMBL" id="CP017641">
    <property type="protein sequence ID" value="APZ91103.1"/>
    <property type="molecule type" value="Genomic_DNA"/>
</dbReference>
<keyword evidence="6" id="KW-1185">Reference proteome</keyword>
<dbReference type="InterPro" id="IPR011429">
    <property type="entry name" value="Cyt_c_Planctomycete-type"/>
</dbReference>
<dbReference type="Pfam" id="PF07587">
    <property type="entry name" value="PSD1"/>
    <property type="match status" value="1"/>
</dbReference>
<organism evidence="5 6">
    <name type="scientific">Fuerstiella marisgermanici</name>
    <dbReference type="NCBI Taxonomy" id="1891926"/>
    <lineage>
        <taxon>Bacteria</taxon>
        <taxon>Pseudomonadati</taxon>
        <taxon>Planctomycetota</taxon>
        <taxon>Planctomycetia</taxon>
        <taxon>Planctomycetales</taxon>
        <taxon>Planctomycetaceae</taxon>
        <taxon>Fuerstiella</taxon>
    </lineage>
</organism>
<dbReference type="GO" id="GO:0009055">
    <property type="term" value="F:electron transfer activity"/>
    <property type="evidence" value="ECO:0007669"/>
    <property type="project" value="InterPro"/>
</dbReference>
<feature type="domain" description="Cytochrome c" evidence="4">
    <location>
        <begin position="53"/>
        <end position="151"/>
    </location>
</feature>
<reference evidence="5 6" key="1">
    <citation type="journal article" date="2016" name="Front. Microbiol.">
        <title>Fuerstia marisgermanicae gen. nov., sp. nov., an Unusual Member of the Phylum Planctomycetes from the German Wadden Sea.</title>
        <authorList>
            <person name="Kohn T."/>
            <person name="Heuer A."/>
            <person name="Jogler M."/>
            <person name="Vollmers J."/>
            <person name="Boedeker C."/>
            <person name="Bunk B."/>
            <person name="Rast P."/>
            <person name="Borchert D."/>
            <person name="Glockner I."/>
            <person name="Freese H.M."/>
            <person name="Klenk H.P."/>
            <person name="Overmann J."/>
            <person name="Kaster A.K."/>
            <person name="Rohde M."/>
            <person name="Wiegand S."/>
            <person name="Jogler C."/>
        </authorList>
    </citation>
    <scope>NUCLEOTIDE SEQUENCE [LARGE SCALE GENOMIC DNA]</scope>
    <source>
        <strain evidence="5 6">NH11</strain>
    </source>
</reference>
<keyword evidence="2 3" id="KW-0408">Iron</keyword>
<dbReference type="PANTHER" id="PTHR35889:SF3">
    <property type="entry name" value="F-BOX DOMAIN-CONTAINING PROTEIN"/>
    <property type="match status" value="1"/>
</dbReference>
<dbReference type="GO" id="GO:0046872">
    <property type="term" value="F:metal ion binding"/>
    <property type="evidence" value="ECO:0007669"/>
    <property type="project" value="UniProtKB-KW"/>
</dbReference>
<dbReference type="KEGG" id="fmr:Fuma_00689"/>
<gene>
    <name evidence="5" type="ORF">Fuma_00689</name>
</gene>
<evidence type="ECO:0000256" key="2">
    <source>
        <dbReference type="ARBA" id="ARBA00023004"/>
    </source>
</evidence>
<dbReference type="Pfam" id="PF07635">
    <property type="entry name" value="PSCyt1"/>
    <property type="match status" value="1"/>
</dbReference>
<dbReference type="STRING" id="1891926.Fuma_00689"/>
<dbReference type="PANTHER" id="PTHR35889">
    <property type="entry name" value="CYCLOINULO-OLIGOSACCHARIDE FRUCTANOTRANSFERASE-RELATED"/>
    <property type="match status" value="1"/>
</dbReference>
<keyword evidence="1 3" id="KW-0479">Metal-binding</keyword>
<proteinExistence type="predicted"/>
<dbReference type="InterPro" id="IPR022655">
    <property type="entry name" value="DUF1553"/>
</dbReference>
<accession>A0A1P8WAM1</accession>
<dbReference type="InterPro" id="IPR011444">
    <property type="entry name" value="DUF1549"/>
</dbReference>
<sequence>MVESLPRHYAFPPSYERRSSYMASLRLFCFPLSIFVTFCCADLTAADDSDASAAITAGQQEFFEKEVRPVLVQRCYECHAGDEVNGGLLLDSKAGVLNGGDSGASVVAGKPDQSLLIEAVRYKNRDLQMPPQNRMPDAEIAVLEKWVAMGAPDPRTDAVSSGAKPTGMSIEDGREFWSFRPVASPDVPEVEHTEWVRNPIDAFILSKLEAAGLQPAPRADKRTLIRRVTFNLTGLPPTPEEVDAFLADESEDAFTKVVERLLSSPQYGVRWGRHWLDVARYADSNGLDENLAHGNAWRYRDYVVNAFNSDKPYDQFVVEQLAGDLVPNATAETKTATGFLVLGAKVLAEPDMEKLVMDTIDEQLDTFGKAFMGMTVGCVRCHDHKFDPLKQEDYYALAAIFKSTRTFVEEGRGAIKYWHEYSFATEEELAKLKVVDAEIAKLKSAAASFKNKAIAKVRDDARSKATEYLMAATTFDPSMALSQVTAIAKPLGLHPRILHHCRLHLDYNRDDPFFAPWHLLASSGGAEAVEQHYRARFAAASGATSGGDIPAIEIEEAKRALNDLSGFLAVPPKVEYAFDDATLQEYYKLEEAARVKESNAPDEPAAMGVSEQETLAELPIHIRGSHLNLGEPVAREFPIVMRASTVRPVFPKSQSGRLQLANWLVNTQHPLTARVFVNRVWGWHTGRGIVGTTENFGRLGDRPSHPELLDWLARSLMENGWSTKDLHRLILTSNTYQMASTHPDGDQAAEQDPENLLLWKFRMQRLEAEQIRDAVLAVSNRLDMSIGGKSVPLRNRQFVFNHTSVDHTKYDSLRRGMYLPIIRNNLYTMFEQFDFPDPTMVTGHRNETVVAPQALLMMNSDLIMDSANALAATVTSQASGNADRVRIAYEGTLNRPPRDEEIARALAYVDEFTAQRVSATGIDEMAEIEAWSLLCQSLFASNEFIYVR</sequence>
<dbReference type="GO" id="GO:0020037">
    <property type="term" value="F:heme binding"/>
    <property type="evidence" value="ECO:0007669"/>
    <property type="project" value="InterPro"/>
</dbReference>
<protein>
    <submittedName>
        <fullName evidence="5">Planctomycete cytochrome C</fullName>
    </submittedName>
</protein>